<dbReference type="GeneID" id="24410932"/>
<organism evidence="3">
    <name type="scientific">Colletotrichum graminicola (strain M1.001 / M2 / FGSC 10212)</name>
    <name type="common">Maize anthracnose fungus</name>
    <name type="synonym">Glomerella graminicola</name>
    <dbReference type="NCBI Taxonomy" id="645133"/>
    <lineage>
        <taxon>Eukaryota</taxon>
        <taxon>Fungi</taxon>
        <taxon>Dikarya</taxon>
        <taxon>Ascomycota</taxon>
        <taxon>Pezizomycotina</taxon>
        <taxon>Sordariomycetes</taxon>
        <taxon>Hypocreomycetidae</taxon>
        <taxon>Glomerellales</taxon>
        <taxon>Glomerellaceae</taxon>
        <taxon>Colletotrichum</taxon>
        <taxon>Colletotrichum graminicola species complex</taxon>
    </lineage>
</organism>
<name>E3QHT5_COLGM</name>
<evidence type="ECO:0000313" key="3">
    <source>
        <dbReference type="Proteomes" id="UP000008782"/>
    </source>
</evidence>
<evidence type="ECO:0000256" key="1">
    <source>
        <dbReference type="SAM" id="Phobius"/>
    </source>
</evidence>
<dbReference type="eggNOG" id="ENOG502SRHJ">
    <property type="taxonomic scope" value="Eukaryota"/>
</dbReference>
<keyword evidence="1" id="KW-1133">Transmembrane helix</keyword>
<dbReference type="Proteomes" id="UP000008782">
    <property type="component" value="Unassembled WGS sequence"/>
</dbReference>
<accession>E3QHT5</accession>
<keyword evidence="1" id="KW-0812">Transmembrane</keyword>
<protein>
    <submittedName>
        <fullName evidence="2">Uncharacterized protein</fullName>
    </submittedName>
</protein>
<dbReference type="OrthoDB" id="5405107at2759"/>
<sequence length="156" mass="16758">MAFPTNVLGVLIALASGFTLIYSVDSISRLKKYDDLEEKANKAAEWSLTAEKKLRDLQLTLATGLVCCLLSAVSGLAFSFSVAPGPGFVAVAWPVLLAAGLAYGRQFVRGFWASKIKVPKMKHFNEAISDMMMVQSMMKPLAGAWGLVAVCKLVGL</sequence>
<reference evidence="3" key="1">
    <citation type="journal article" date="2012" name="Nat. Genet.">
        <title>Lifestyle transitions in plant pathogenic Colletotrichum fungi deciphered by genome and transcriptome analyses.</title>
        <authorList>
            <person name="O'Connell R.J."/>
            <person name="Thon M.R."/>
            <person name="Hacquard S."/>
            <person name="Amyotte S.G."/>
            <person name="Kleemann J."/>
            <person name="Torres M.F."/>
            <person name="Damm U."/>
            <person name="Buiate E.A."/>
            <person name="Epstein L."/>
            <person name="Alkan N."/>
            <person name="Altmueller J."/>
            <person name="Alvarado-Balderrama L."/>
            <person name="Bauser C.A."/>
            <person name="Becker C."/>
            <person name="Birren B.W."/>
            <person name="Chen Z."/>
            <person name="Choi J."/>
            <person name="Crouch J.A."/>
            <person name="Duvick J.P."/>
            <person name="Farman M.A."/>
            <person name="Gan P."/>
            <person name="Heiman D."/>
            <person name="Henrissat B."/>
            <person name="Howard R.J."/>
            <person name="Kabbage M."/>
            <person name="Koch C."/>
            <person name="Kracher B."/>
            <person name="Kubo Y."/>
            <person name="Law A.D."/>
            <person name="Lebrun M.-H."/>
            <person name="Lee Y.-H."/>
            <person name="Miyara I."/>
            <person name="Moore N."/>
            <person name="Neumann U."/>
            <person name="Nordstroem K."/>
            <person name="Panaccione D.G."/>
            <person name="Panstruga R."/>
            <person name="Place M."/>
            <person name="Proctor R.H."/>
            <person name="Prusky D."/>
            <person name="Rech G."/>
            <person name="Reinhardt R."/>
            <person name="Rollins J.A."/>
            <person name="Rounsley S."/>
            <person name="Schardl C.L."/>
            <person name="Schwartz D.C."/>
            <person name="Shenoy N."/>
            <person name="Shirasu K."/>
            <person name="Sikhakolli U.R."/>
            <person name="Stueber K."/>
            <person name="Sukno S.A."/>
            <person name="Sweigard J.A."/>
            <person name="Takano Y."/>
            <person name="Takahara H."/>
            <person name="Trail F."/>
            <person name="van der Does H.C."/>
            <person name="Voll L.M."/>
            <person name="Will I."/>
            <person name="Young S."/>
            <person name="Zeng Q."/>
            <person name="Zhang J."/>
            <person name="Zhou S."/>
            <person name="Dickman M.B."/>
            <person name="Schulze-Lefert P."/>
            <person name="Ver Loren van Themaat E."/>
            <person name="Ma L.-J."/>
            <person name="Vaillancourt L.J."/>
        </authorList>
    </citation>
    <scope>NUCLEOTIDE SEQUENCE [LARGE SCALE GENOMIC DNA]</scope>
    <source>
        <strain evidence="3">M1.001 / M2 / FGSC 10212</strain>
    </source>
</reference>
<keyword evidence="1" id="KW-0472">Membrane</keyword>
<proteinExistence type="predicted"/>
<gene>
    <name evidence="2" type="ORF">GLRG_05567</name>
</gene>
<dbReference type="EMBL" id="GG697349">
    <property type="protein sequence ID" value="EFQ30423.1"/>
    <property type="molecule type" value="Genomic_DNA"/>
</dbReference>
<keyword evidence="3" id="KW-1185">Reference proteome</keyword>
<dbReference type="AlphaFoldDB" id="E3QHT5"/>
<dbReference type="VEuPathDB" id="FungiDB:GLRG_05567"/>
<dbReference type="RefSeq" id="XP_008094443.1">
    <property type="nucleotide sequence ID" value="XM_008096252.1"/>
</dbReference>
<evidence type="ECO:0000313" key="2">
    <source>
        <dbReference type="EMBL" id="EFQ30423.1"/>
    </source>
</evidence>
<feature type="transmembrane region" description="Helical" evidence="1">
    <location>
        <begin position="6"/>
        <end position="24"/>
    </location>
</feature>
<dbReference type="HOGENOM" id="CLU_120129_0_0_1"/>
<feature type="transmembrane region" description="Helical" evidence="1">
    <location>
        <begin position="59"/>
        <end position="80"/>
    </location>
</feature>
<feature type="transmembrane region" description="Helical" evidence="1">
    <location>
        <begin position="86"/>
        <end position="104"/>
    </location>
</feature>